<dbReference type="InterPro" id="IPR006311">
    <property type="entry name" value="TAT_signal"/>
</dbReference>
<dbReference type="Pfam" id="PF02635">
    <property type="entry name" value="DsrE"/>
    <property type="match status" value="1"/>
</dbReference>
<dbReference type="InterPro" id="IPR003787">
    <property type="entry name" value="Sulphur_relay_DsrE/F-like"/>
</dbReference>
<dbReference type="EMBL" id="WNKV01000010">
    <property type="protein sequence ID" value="MTW17471.1"/>
    <property type="molecule type" value="Genomic_DNA"/>
</dbReference>
<dbReference type="RefSeq" id="WP_111384383.1">
    <property type="nucleotide sequence ID" value="NZ_NPEW01000037.1"/>
</dbReference>
<sequence>MTDTSRRSIIGGIALSGAALSGAMTTRAGAAPQTLGFGAFKKDTDFACVYHCDFGDAGRFGQMLGNINNHLSVYDFDPMRMKIVMVAHGPGLKFFLADLAGTPWADETIDPDLYTRAIGLSKYGVEAYLCQITFKRLNIDVAKARSDSFLKLVPSGVATVAELQSLGYSYLKVA</sequence>
<accession>A0A327KC90</accession>
<reference evidence="1 2" key="1">
    <citation type="submission" date="2019-11" db="EMBL/GenBank/DDBJ databases">
        <title>Whole-genome sequence of Rhodoplanes serenus DSM 18633, type strain.</title>
        <authorList>
            <person name="Kyndt J.A."/>
            <person name="Meyer T.E."/>
        </authorList>
    </citation>
    <scope>NUCLEOTIDE SEQUENCE [LARGE SCALE GENOMIC DNA]</scope>
    <source>
        <strain evidence="1 2">DSM 18633</strain>
    </source>
</reference>
<organism evidence="1 2">
    <name type="scientific">Rhodoplanes serenus</name>
    <dbReference type="NCBI Taxonomy" id="200615"/>
    <lineage>
        <taxon>Bacteria</taxon>
        <taxon>Pseudomonadati</taxon>
        <taxon>Pseudomonadota</taxon>
        <taxon>Alphaproteobacteria</taxon>
        <taxon>Hyphomicrobiales</taxon>
        <taxon>Nitrobacteraceae</taxon>
        <taxon>Rhodoplanes</taxon>
    </lineage>
</organism>
<name>A0A327KC90_9BRAD</name>
<evidence type="ECO:0000313" key="1">
    <source>
        <dbReference type="EMBL" id="MTW17471.1"/>
    </source>
</evidence>
<dbReference type="Proteomes" id="UP000438991">
    <property type="component" value="Unassembled WGS sequence"/>
</dbReference>
<dbReference type="Gene3D" id="3.40.1260.10">
    <property type="entry name" value="DsrEFH-like"/>
    <property type="match status" value="1"/>
</dbReference>
<gene>
    <name evidence="1" type="ORF">GJ689_14800</name>
</gene>
<evidence type="ECO:0000313" key="2">
    <source>
        <dbReference type="Proteomes" id="UP000438991"/>
    </source>
</evidence>
<dbReference type="SUPFAM" id="SSF75169">
    <property type="entry name" value="DsrEFH-like"/>
    <property type="match status" value="1"/>
</dbReference>
<protein>
    <submittedName>
        <fullName evidence="1">Uncharacterized protein</fullName>
    </submittedName>
</protein>
<dbReference type="PANTHER" id="PTHR37691">
    <property type="entry name" value="BLR3518 PROTEIN"/>
    <property type="match status" value="1"/>
</dbReference>
<dbReference type="InterPro" id="IPR027396">
    <property type="entry name" value="DsrEFH-like"/>
</dbReference>
<comment type="caution">
    <text evidence="1">The sequence shown here is derived from an EMBL/GenBank/DDBJ whole genome shotgun (WGS) entry which is preliminary data.</text>
</comment>
<dbReference type="AlphaFoldDB" id="A0A327KC90"/>
<dbReference type="PANTHER" id="PTHR37691:SF1">
    <property type="entry name" value="BLR3518 PROTEIN"/>
    <property type="match status" value="1"/>
</dbReference>
<dbReference type="PROSITE" id="PS51318">
    <property type="entry name" value="TAT"/>
    <property type="match status" value="1"/>
</dbReference>
<proteinExistence type="predicted"/>